<dbReference type="KEGG" id="cac:CA_C2403"/>
<keyword evidence="1" id="KW-1133">Transmembrane helix</keyword>
<evidence type="ECO:0000256" key="1">
    <source>
        <dbReference type="SAM" id="Phobius"/>
    </source>
</evidence>
<keyword evidence="1" id="KW-0812">Transmembrane</keyword>
<feature type="transmembrane region" description="Helical" evidence="1">
    <location>
        <begin position="333"/>
        <end position="351"/>
    </location>
</feature>
<dbReference type="STRING" id="272562.CA_C2403"/>
<dbReference type="OrthoDB" id="2348595at2"/>
<dbReference type="EMBL" id="AE001437">
    <property type="protein sequence ID" value="AAK80358.1"/>
    <property type="molecule type" value="Genomic_DNA"/>
</dbReference>
<evidence type="ECO:0000313" key="2">
    <source>
        <dbReference type="EMBL" id="AAK80358.1"/>
    </source>
</evidence>
<feature type="transmembrane region" description="Helical" evidence="1">
    <location>
        <begin position="406"/>
        <end position="428"/>
    </location>
</feature>
<feature type="transmembrane region" description="Helical" evidence="1">
    <location>
        <begin position="202"/>
        <end position="218"/>
    </location>
</feature>
<feature type="transmembrane region" description="Helical" evidence="1">
    <location>
        <begin position="264"/>
        <end position="288"/>
    </location>
</feature>
<protein>
    <submittedName>
        <fullName evidence="2">Predicted membrane protein</fullName>
    </submittedName>
</protein>
<feature type="transmembrane region" description="Helical" evidence="1">
    <location>
        <begin position="224"/>
        <end position="243"/>
    </location>
</feature>
<feature type="transmembrane region" description="Helical" evidence="1">
    <location>
        <begin position="85"/>
        <end position="118"/>
    </location>
</feature>
<keyword evidence="1" id="KW-0472">Membrane</keyword>
<feature type="transmembrane region" description="Helical" evidence="1">
    <location>
        <begin position="358"/>
        <end position="375"/>
    </location>
</feature>
<feature type="transmembrane region" description="Helical" evidence="1">
    <location>
        <begin position="159"/>
        <end position="181"/>
    </location>
</feature>
<reference evidence="2 3" key="1">
    <citation type="journal article" date="2001" name="J. Bacteriol.">
        <title>Genome sequence and comparative analysis of the solvent-producing bacterium Clostridium acetobutylicum.</title>
        <authorList>
            <person name="Nolling J."/>
            <person name="Breton G."/>
            <person name="Omelchenko M.V."/>
            <person name="Makarova K.S."/>
            <person name="Zeng Q."/>
            <person name="Gibson R."/>
            <person name="Lee H.M."/>
            <person name="Dubois J."/>
            <person name="Qiu D."/>
            <person name="Hitti J."/>
            <person name="Wolf Y.I."/>
            <person name="Tatusov R.L."/>
            <person name="Sabathe F."/>
            <person name="Doucette-Stamm L."/>
            <person name="Soucaille P."/>
            <person name="Daly M.J."/>
            <person name="Bennett G.N."/>
            <person name="Koonin E.V."/>
            <person name="Smith D.R."/>
        </authorList>
    </citation>
    <scope>NUCLEOTIDE SEQUENCE [LARGE SCALE GENOMIC DNA]</scope>
    <source>
        <strain evidence="3">ATCC 824 / DSM 792 / JCM 1419 / LMG 5710 / VKM B-1787</strain>
    </source>
</reference>
<sequence>MKKTRDKLKKFFYKYKYDFLCILVLSSLTILILHPLYKSGHVVFSDIDFGFSSKGYMDEIFGVWNERWSTSTLLNVARLMYTTPFYLLSIIFNYSGAVFFKSFLTGIILTSGISMYVFGNKLINIYFSKGDNLVKKSILITGALYYAVNPWVITRIQHIYLLCGYSLFPLMLMFYLNAFYYRFEKIIIKDYDILSPKIYRRNIFDMFMLSIVFALSAAAIHYFFYGIIVILIINSFIFIKLFIDASIKRKYSFKAIMINFTVKLFIFIPIFICVNAYWLSMYVFSIVLKAQVSQHNVNVVDTFFLFAKYSSIKNILYLASYWWPMFNIQNLNLSFYIAGGVILAIILYAAVLKTRKRYLILCFTFLGVIFLIVSTGPNLDWFYSIFIGINNLPVIGSIFRDPNKMVALMICFFSVLLMFGVYSIAIIFEKSKYFKAFSLSIVGLLLASLLIYIYPFYVHYISGFYSPVKEPKEYSELQNKLKNKSNFASKVLYLPISDNMTQSKTGVSTPYWNVNGERYGMDKATGDIQVYSSSKNTIFQHEGNSVNIQYYINFLQYLMDRGLSQNIGKLISAFGVDQFVYHKEYDGQNERQNFNRRILDKDSSIKKIYENKITALYDVKNSLPYLSNVPKKIYTPYGFSKLESYNSIPNFNFKNLGVIFSSIDTKSYMDILNKGDYIEASSLDDILMCNLNKDDYLLPFDAVDSADGYMNWAKTLCQNGDWLWLLESKDINNFPFDFDFNSGVVYTFSTMKLNAPPNKVDRIEGKNIVDFKTLLKKNSFFVSENPREYKIEADIRDKNSNAPEVKGQIAEGDSANNWEVAKSGVLKARENNPYKFKINISGKNTNKMHLKAKFYDANMHEIYSSYIVKPSDSVDFESMDFTGECVSPPKTKYMRLEILSYKNPKHKIYWKIHDVNIYDLSEYKISNSFVMNKKVKKAETAKVYIRALVSKSGGKLKVTVGKKSVYVDTFDESKSQFKWIYLGKFHFDSGKNSIKVENKQGFNAINLFTVIPENEYNTVTKKIEKTADKCNIFYELEAENDFEYSGNIQSSRIYPKLSMGRAISSQDGALKSDIDVIKNGDYSFAINMNAFKGNSGYVTFQIQNLKDNNVIERKILSDEFSETKDNKNEVIDLDTLNSNFQYELKNIPDQMNYMKRVELKDIHLNKGRYTIKIKFNSNAPSLSNFNDMHKFRYNEQIDKKSDNKENTSNPSKEKINENMMNNRIDNGVFRIDVKATKSNDWYDYASKKIDVIPENEYLFQADVVSSFARNRHMKIVFMDKDTRVISATYISDIDERFKKEWNSYQQVVEVPKGAAYMQFHILCRGEEKNDGYIEIRNYNIYHYSELISIDNLIMFEGNNFDEFFPSKVERKKVKYSRVDSMKRNFYVDNPKKERLLINYIESPTPLWSLDLKGESTRGDLTLNGVTSGFIINKNGSGSVSVILRKIYYGSFIFEFLSIIMYIVLCRKVNTINKILEKIKVFSNK</sequence>
<dbReference type="eggNOG" id="COG2244">
    <property type="taxonomic scope" value="Bacteria"/>
</dbReference>
<name>Q97GG4_CLOAB</name>
<dbReference type="Proteomes" id="UP000000814">
    <property type="component" value="Chromosome"/>
</dbReference>
<dbReference type="PIR" id="C97196">
    <property type="entry name" value="C97196"/>
</dbReference>
<feature type="transmembrane region" description="Helical" evidence="1">
    <location>
        <begin position="138"/>
        <end position="153"/>
    </location>
</feature>
<dbReference type="PATRIC" id="fig|272562.8.peg.2600"/>
<accession>Q97GG4</accession>
<feature type="transmembrane region" description="Helical" evidence="1">
    <location>
        <begin position="1446"/>
        <end position="1464"/>
    </location>
</feature>
<evidence type="ECO:0000313" key="3">
    <source>
        <dbReference type="Proteomes" id="UP000000814"/>
    </source>
</evidence>
<dbReference type="RefSeq" id="WP_010965699.1">
    <property type="nucleotide sequence ID" value="NC_003030.1"/>
</dbReference>
<gene>
    <name evidence="2" type="ordered locus">CA_C2403</name>
</gene>
<keyword evidence="3" id="KW-1185">Reference proteome</keyword>
<proteinExistence type="predicted"/>
<feature type="transmembrane region" description="Helical" evidence="1">
    <location>
        <begin position="434"/>
        <end position="454"/>
    </location>
</feature>
<dbReference type="HOGENOM" id="CLU_249904_0_0_9"/>
<feature type="transmembrane region" description="Helical" evidence="1">
    <location>
        <begin position="20"/>
        <end position="37"/>
    </location>
</feature>
<organism evidence="2 3">
    <name type="scientific">Clostridium acetobutylicum (strain ATCC 824 / DSM 792 / JCM 1419 / IAM 19013 / LMG 5710 / NBRC 13948 / NRRL B-527 / VKM B-1787 / 2291 / W)</name>
    <dbReference type="NCBI Taxonomy" id="272562"/>
    <lineage>
        <taxon>Bacteria</taxon>
        <taxon>Bacillati</taxon>
        <taxon>Bacillota</taxon>
        <taxon>Clostridia</taxon>
        <taxon>Eubacteriales</taxon>
        <taxon>Clostridiaceae</taxon>
        <taxon>Clostridium</taxon>
    </lineage>
</organism>